<feature type="compositionally biased region" description="Polar residues" evidence="1">
    <location>
        <begin position="1"/>
        <end position="12"/>
    </location>
</feature>
<reference evidence="2" key="1">
    <citation type="journal article" date="2020" name="Nat. Commun.">
        <title>Large-scale genome sequencing of mycorrhizal fungi provides insights into the early evolution of symbiotic traits.</title>
        <authorList>
            <person name="Miyauchi S."/>
            <person name="Kiss E."/>
            <person name="Kuo A."/>
            <person name="Drula E."/>
            <person name="Kohler A."/>
            <person name="Sanchez-Garcia M."/>
            <person name="Morin E."/>
            <person name="Andreopoulos B."/>
            <person name="Barry K.W."/>
            <person name="Bonito G."/>
            <person name="Buee M."/>
            <person name="Carver A."/>
            <person name="Chen C."/>
            <person name="Cichocki N."/>
            <person name="Clum A."/>
            <person name="Culley D."/>
            <person name="Crous P.W."/>
            <person name="Fauchery L."/>
            <person name="Girlanda M."/>
            <person name="Hayes R.D."/>
            <person name="Keri Z."/>
            <person name="LaButti K."/>
            <person name="Lipzen A."/>
            <person name="Lombard V."/>
            <person name="Magnuson J."/>
            <person name="Maillard F."/>
            <person name="Murat C."/>
            <person name="Nolan M."/>
            <person name="Ohm R.A."/>
            <person name="Pangilinan J."/>
            <person name="Pereira M.F."/>
            <person name="Perotto S."/>
            <person name="Peter M."/>
            <person name="Pfister S."/>
            <person name="Riley R."/>
            <person name="Sitrit Y."/>
            <person name="Stielow J.B."/>
            <person name="Szollosi G."/>
            <person name="Zifcakova L."/>
            <person name="Stursova M."/>
            <person name="Spatafora J.W."/>
            <person name="Tedersoo L."/>
            <person name="Vaario L.M."/>
            <person name="Yamada A."/>
            <person name="Yan M."/>
            <person name="Wang P."/>
            <person name="Xu J."/>
            <person name="Bruns T."/>
            <person name="Baldrian P."/>
            <person name="Vilgalys R."/>
            <person name="Dunand C."/>
            <person name="Henrissat B."/>
            <person name="Grigoriev I.V."/>
            <person name="Hibbett D."/>
            <person name="Nagy L.G."/>
            <person name="Martin F.M."/>
        </authorList>
    </citation>
    <scope>NUCLEOTIDE SEQUENCE</scope>
    <source>
        <strain evidence="2">UP504</strain>
    </source>
</reference>
<proteinExistence type="predicted"/>
<accession>A0A9P6B3A6</accession>
<dbReference type="AlphaFoldDB" id="A0A9P6B3A6"/>
<gene>
    <name evidence="2" type="ORF">BS47DRAFT_782204</name>
</gene>
<sequence length="205" mass="22034">MPTYDTSQQLFSMTDADQGAPHPHPASSYGFDMLGLGYSQPSSPPTTTRNFTGPIDHDTSEYSQLRNYTGPIDMALLEQLQQQSEQERDPEKERSFSGSSGETLRQPSPTTDDVDRSSSVATVRQPYTPPRGAANNSRRVGGTFHTNYSLRATSGGSAAAALPSSPSSRSGSIIVRRGALDFSGVDPLDRGPHPAPANGLRHHVF</sequence>
<dbReference type="Proteomes" id="UP000886523">
    <property type="component" value="Unassembled WGS sequence"/>
</dbReference>
<evidence type="ECO:0000313" key="2">
    <source>
        <dbReference type="EMBL" id="KAF9515521.1"/>
    </source>
</evidence>
<name>A0A9P6B3A6_9AGAM</name>
<protein>
    <submittedName>
        <fullName evidence="2">Uncharacterized protein</fullName>
    </submittedName>
</protein>
<feature type="region of interest" description="Disordered" evidence="1">
    <location>
        <begin position="1"/>
        <end position="142"/>
    </location>
</feature>
<feature type="compositionally biased region" description="Polar residues" evidence="1">
    <location>
        <begin position="39"/>
        <end position="51"/>
    </location>
</feature>
<evidence type="ECO:0000256" key="1">
    <source>
        <dbReference type="SAM" id="MobiDB-lite"/>
    </source>
</evidence>
<organism evidence="2 3">
    <name type="scientific">Hydnum rufescens UP504</name>
    <dbReference type="NCBI Taxonomy" id="1448309"/>
    <lineage>
        <taxon>Eukaryota</taxon>
        <taxon>Fungi</taxon>
        <taxon>Dikarya</taxon>
        <taxon>Basidiomycota</taxon>
        <taxon>Agaricomycotina</taxon>
        <taxon>Agaricomycetes</taxon>
        <taxon>Cantharellales</taxon>
        <taxon>Hydnaceae</taxon>
        <taxon>Hydnum</taxon>
    </lineage>
</organism>
<feature type="region of interest" description="Disordered" evidence="1">
    <location>
        <begin position="183"/>
        <end position="205"/>
    </location>
</feature>
<dbReference type="EMBL" id="MU128949">
    <property type="protein sequence ID" value="KAF9515521.1"/>
    <property type="molecule type" value="Genomic_DNA"/>
</dbReference>
<feature type="compositionally biased region" description="Basic and acidic residues" evidence="1">
    <location>
        <begin position="85"/>
        <end position="95"/>
    </location>
</feature>
<dbReference type="OrthoDB" id="10670356at2759"/>
<comment type="caution">
    <text evidence="2">The sequence shown here is derived from an EMBL/GenBank/DDBJ whole genome shotgun (WGS) entry which is preliminary data.</text>
</comment>
<keyword evidence="3" id="KW-1185">Reference proteome</keyword>
<evidence type="ECO:0000313" key="3">
    <source>
        <dbReference type="Proteomes" id="UP000886523"/>
    </source>
</evidence>
<feature type="compositionally biased region" description="Polar residues" evidence="1">
    <location>
        <begin position="96"/>
        <end position="122"/>
    </location>
</feature>